<evidence type="ECO:0000313" key="2">
    <source>
        <dbReference type="EMBL" id="SDK79339.1"/>
    </source>
</evidence>
<gene>
    <name evidence="2" type="ORF">SAMN05192566_2444</name>
</gene>
<dbReference type="PANTHER" id="PTHR34846">
    <property type="entry name" value="4-CARBOXYMUCONOLACTONE DECARBOXYLASE FAMILY PROTEIN (AFU_ORTHOLOGUE AFUA_6G11590)"/>
    <property type="match status" value="1"/>
</dbReference>
<dbReference type="EMBL" id="FNFX01000005">
    <property type="protein sequence ID" value="SDK79339.1"/>
    <property type="molecule type" value="Genomic_DNA"/>
</dbReference>
<dbReference type="STRING" id="492660.SAMN05192566_2444"/>
<keyword evidence="3" id="KW-1185">Reference proteome</keyword>
<keyword evidence="2" id="KW-0575">Peroxidase</keyword>
<keyword evidence="2" id="KW-0560">Oxidoreductase</keyword>
<evidence type="ECO:0000259" key="1">
    <source>
        <dbReference type="Pfam" id="PF02627"/>
    </source>
</evidence>
<dbReference type="GO" id="GO:0051920">
    <property type="term" value="F:peroxiredoxin activity"/>
    <property type="evidence" value="ECO:0007669"/>
    <property type="project" value="InterPro"/>
</dbReference>
<dbReference type="Proteomes" id="UP000198629">
    <property type="component" value="Unassembled WGS sequence"/>
</dbReference>
<dbReference type="PANTHER" id="PTHR34846:SF10">
    <property type="entry name" value="CYTOPLASMIC PROTEIN"/>
    <property type="match status" value="1"/>
</dbReference>
<feature type="domain" description="Carboxymuconolactone decarboxylase-like" evidence="1">
    <location>
        <begin position="12"/>
        <end position="93"/>
    </location>
</feature>
<dbReference type="InterPro" id="IPR003779">
    <property type="entry name" value="CMD-like"/>
</dbReference>
<dbReference type="InterPro" id="IPR004675">
    <property type="entry name" value="AhpD_core"/>
</dbReference>
<dbReference type="NCBIfam" id="TIGR00778">
    <property type="entry name" value="ahpD_dom"/>
    <property type="match status" value="1"/>
</dbReference>
<dbReference type="SUPFAM" id="SSF69118">
    <property type="entry name" value="AhpD-like"/>
    <property type="match status" value="1"/>
</dbReference>
<dbReference type="Gene3D" id="1.20.1290.10">
    <property type="entry name" value="AhpD-like"/>
    <property type="match status" value="1"/>
</dbReference>
<name>A0A1G9ET64_9PROT</name>
<reference evidence="3" key="1">
    <citation type="submission" date="2016-10" db="EMBL/GenBank/DDBJ databases">
        <authorList>
            <person name="Varghese N."/>
            <person name="Submissions S."/>
        </authorList>
    </citation>
    <scope>NUCLEOTIDE SEQUENCE [LARGE SCALE GENOMIC DNA]</scope>
    <source>
        <strain evidence="3">CBMB127</strain>
    </source>
</reference>
<sequence length="142" mass="15716">MTLRLAFWELSPALMKNYTTLNQQLEQSTLGKALVELIYLRVSQINGCAYCLGLHAKALRAAGEPDARIDQVGGWQVSDQYTEKERAALAWADAVTHITTSGTSDEVFAALKPHFTDTEISDLTFTIITMNALNRLAVSLRK</sequence>
<proteinExistence type="predicted"/>
<accession>A0A1G9ET64</accession>
<dbReference type="InterPro" id="IPR029032">
    <property type="entry name" value="AhpD-like"/>
</dbReference>
<organism evidence="2 3">
    <name type="scientific">Methylophilus rhizosphaerae</name>
    <dbReference type="NCBI Taxonomy" id="492660"/>
    <lineage>
        <taxon>Bacteria</taxon>
        <taxon>Pseudomonadati</taxon>
        <taxon>Pseudomonadota</taxon>
        <taxon>Betaproteobacteria</taxon>
        <taxon>Nitrosomonadales</taxon>
        <taxon>Methylophilaceae</taxon>
        <taxon>Methylophilus</taxon>
    </lineage>
</organism>
<dbReference type="AlphaFoldDB" id="A0A1G9ET64"/>
<dbReference type="RefSeq" id="WP_218119046.1">
    <property type="nucleotide sequence ID" value="NZ_FNFX01000005.1"/>
</dbReference>
<dbReference type="Pfam" id="PF02627">
    <property type="entry name" value="CMD"/>
    <property type="match status" value="1"/>
</dbReference>
<protein>
    <submittedName>
        <fullName evidence="2">Uncharacterized peroxidase-related enzyme</fullName>
    </submittedName>
</protein>
<evidence type="ECO:0000313" key="3">
    <source>
        <dbReference type="Proteomes" id="UP000198629"/>
    </source>
</evidence>